<dbReference type="AlphaFoldDB" id="A0A8T0ASZ3"/>
<dbReference type="EMBL" id="JABFDY010000016">
    <property type="protein sequence ID" value="KAF7696240.1"/>
    <property type="molecule type" value="Genomic_DNA"/>
</dbReference>
<dbReference type="Gene3D" id="1.20.1070.10">
    <property type="entry name" value="Rhodopsin 7-helix transmembrane proteins"/>
    <property type="match status" value="1"/>
</dbReference>
<evidence type="ECO:0000256" key="2">
    <source>
        <dbReference type="ARBA" id="ARBA00022692"/>
    </source>
</evidence>
<dbReference type="PANTHER" id="PTHR10489">
    <property type="entry name" value="CELL ADHESION MOLECULE"/>
    <property type="match status" value="1"/>
</dbReference>
<protein>
    <recommendedName>
        <fullName evidence="9">G-protein coupled receptors family 1 profile domain-containing protein</fullName>
    </recommendedName>
</protein>
<dbReference type="GO" id="GO:0019722">
    <property type="term" value="P:calcium-mediated signaling"/>
    <property type="evidence" value="ECO:0007669"/>
    <property type="project" value="TreeGrafter"/>
</dbReference>
<dbReference type="GO" id="GO:0060326">
    <property type="term" value="P:cell chemotaxis"/>
    <property type="evidence" value="ECO:0007669"/>
    <property type="project" value="TreeGrafter"/>
</dbReference>
<feature type="transmembrane region" description="Helical" evidence="8">
    <location>
        <begin position="190"/>
        <end position="211"/>
    </location>
</feature>
<dbReference type="Proteomes" id="UP000606274">
    <property type="component" value="Unassembled WGS sequence"/>
</dbReference>
<dbReference type="Pfam" id="PF00001">
    <property type="entry name" value="7tm_1"/>
    <property type="match status" value="1"/>
</dbReference>
<feature type="domain" description="G-protein coupled receptors family 1 profile" evidence="9">
    <location>
        <begin position="53"/>
        <end position="291"/>
    </location>
</feature>
<dbReference type="GO" id="GO:0009403">
    <property type="term" value="P:toxin biosynthetic process"/>
    <property type="evidence" value="ECO:0007669"/>
    <property type="project" value="InterPro"/>
</dbReference>
<keyword evidence="7" id="KW-0807">Transducer</keyword>
<feature type="transmembrane region" description="Helical" evidence="8">
    <location>
        <begin position="231"/>
        <end position="252"/>
    </location>
</feature>
<dbReference type="GO" id="GO:0016493">
    <property type="term" value="F:C-C chemokine receptor activity"/>
    <property type="evidence" value="ECO:0007669"/>
    <property type="project" value="TreeGrafter"/>
</dbReference>
<evidence type="ECO:0000256" key="1">
    <source>
        <dbReference type="ARBA" id="ARBA00004370"/>
    </source>
</evidence>
<dbReference type="GO" id="GO:0007204">
    <property type="term" value="P:positive regulation of cytosolic calcium ion concentration"/>
    <property type="evidence" value="ECO:0007669"/>
    <property type="project" value="TreeGrafter"/>
</dbReference>
<evidence type="ECO:0000256" key="8">
    <source>
        <dbReference type="SAM" id="Phobius"/>
    </source>
</evidence>
<keyword evidence="5 8" id="KW-0472">Membrane</keyword>
<comment type="caution">
    <text evidence="10">The sequence shown here is derived from an EMBL/GenBank/DDBJ whole genome shotgun (WGS) entry which is preliminary data.</text>
</comment>
<proteinExistence type="predicted"/>
<evidence type="ECO:0000256" key="5">
    <source>
        <dbReference type="ARBA" id="ARBA00023136"/>
    </source>
</evidence>
<keyword evidence="4" id="KW-0297">G-protein coupled receptor</keyword>
<feature type="transmembrane region" description="Helical" evidence="8">
    <location>
        <begin position="112"/>
        <end position="135"/>
    </location>
</feature>
<organism evidence="10 11">
    <name type="scientific">Silurus meridionalis</name>
    <name type="common">Southern catfish</name>
    <name type="synonym">Silurus soldatovi meridionalis</name>
    <dbReference type="NCBI Taxonomy" id="175797"/>
    <lineage>
        <taxon>Eukaryota</taxon>
        <taxon>Metazoa</taxon>
        <taxon>Chordata</taxon>
        <taxon>Craniata</taxon>
        <taxon>Vertebrata</taxon>
        <taxon>Euteleostomi</taxon>
        <taxon>Actinopterygii</taxon>
        <taxon>Neopterygii</taxon>
        <taxon>Teleostei</taxon>
        <taxon>Ostariophysi</taxon>
        <taxon>Siluriformes</taxon>
        <taxon>Siluridae</taxon>
        <taxon>Silurus</taxon>
    </lineage>
</organism>
<feature type="transmembrane region" description="Helical" evidence="8">
    <location>
        <begin position="36"/>
        <end position="63"/>
    </location>
</feature>
<evidence type="ECO:0000256" key="3">
    <source>
        <dbReference type="ARBA" id="ARBA00022989"/>
    </source>
</evidence>
<keyword evidence="2 8" id="KW-0812">Transmembrane</keyword>
<feature type="transmembrane region" description="Helical" evidence="8">
    <location>
        <begin position="70"/>
        <end position="92"/>
    </location>
</feature>
<dbReference type="InterPro" id="IPR000276">
    <property type="entry name" value="GPCR_Rhodpsn"/>
</dbReference>
<keyword evidence="3 8" id="KW-1133">Transmembrane helix</keyword>
<dbReference type="SUPFAM" id="SSF81321">
    <property type="entry name" value="Family A G protein-coupled receptor-like"/>
    <property type="match status" value="1"/>
</dbReference>
<dbReference type="PANTHER" id="PTHR10489:SF730">
    <property type="entry name" value="CHEMOKINE XC RECEPTOR 1"/>
    <property type="match status" value="1"/>
</dbReference>
<dbReference type="GO" id="GO:0006955">
    <property type="term" value="P:immune response"/>
    <property type="evidence" value="ECO:0007669"/>
    <property type="project" value="TreeGrafter"/>
</dbReference>
<feature type="transmembrane region" description="Helical" evidence="8">
    <location>
        <begin position="272"/>
        <end position="294"/>
    </location>
</feature>
<name>A0A8T0ASZ3_SILME</name>
<reference evidence="10" key="1">
    <citation type="submission" date="2020-08" db="EMBL/GenBank/DDBJ databases">
        <title>Chromosome-level assembly of Southern catfish (Silurus meridionalis) provides insights into visual adaptation to the nocturnal and benthic lifestyles.</title>
        <authorList>
            <person name="Zhang Y."/>
            <person name="Wang D."/>
            <person name="Peng Z."/>
        </authorList>
    </citation>
    <scope>NUCLEOTIDE SEQUENCE</scope>
    <source>
        <strain evidence="10">SWU-2019-XX</strain>
        <tissue evidence="10">Muscle</tissue>
    </source>
</reference>
<dbReference type="GO" id="GO:0009897">
    <property type="term" value="C:external side of plasma membrane"/>
    <property type="evidence" value="ECO:0007669"/>
    <property type="project" value="TreeGrafter"/>
</dbReference>
<evidence type="ECO:0000313" key="11">
    <source>
        <dbReference type="Proteomes" id="UP000606274"/>
    </source>
</evidence>
<evidence type="ECO:0000256" key="7">
    <source>
        <dbReference type="ARBA" id="ARBA00023224"/>
    </source>
</evidence>
<comment type="subcellular location">
    <subcellularLocation>
        <location evidence="1">Membrane</location>
    </subcellularLocation>
</comment>
<evidence type="ECO:0000256" key="6">
    <source>
        <dbReference type="ARBA" id="ARBA00023170"/>
    </source>
</evidence>
<dbReference type="InterPro" id="IPR017452">
    <property type="entry name" value="GPCR_Rhodpsn_7TM"/>
</dbReference>
<evidence type="ECO:0000313" key="10">
    <source>
        <dbReference type="EMBL" id="KAF7696240.1"/>
    </source>
</evidence>
<keyword evidence="11" id="KW-1185">Reference proteome</keyword>
<dbReference type="PROSITE" id="PS50262">
    <property type="entry name" value="G_PROTEIN_RECEP_F1_2"/>
    <property type="match status" value="1"/>
</dbReference>
<dbReference type="GO" id="GO:0019957">
    <property type="term" value="F:C-C chemokine binding"/>
    <property type="evidence" value="ECO:0007669"/>
    <property type="project" value="TreeGrafter"/>
</dbReference>
<keyword evidence="6" id="KW-0675">Receptor</keyword>
<gene>
    <name evidence="10" type="ORF">HF521_006334</name>
</gene>
<feature type="transmembrane region" description="Helical" evidence="8">
    <location>
        <begin position="147"/>
        <end position="170"/>
    </location>
</feature>
<accession>A0A8T0ASZ3</accession>
<dbReference type="OrthoDB" id="8930369at2759"/>
<evidence type="ECO:0000259" key="9">
    <source>
        <dbReference type="PROSITE" id="PS50262"/>
    </source>
</evidence>
<sequence length="313" mass="36220">MESLVEFTLDDYWFSQNYSYDWDNIYELPIFMDNKHIIICIILGIVVLLSFVGNILVVVISVFYVRLRSLISVFILNLALSDLLFTVGLPFWVCDYLWNLDLGDALCKVYKFLFFSVGFYSNMVFLVLMSVQRYICVVHPLSGWMKGCSFTVVLICAWAISILAALQVAVQVEANSNLGCIYSSNTAFLAILYKEISVFVCTFLFMAVLYIKILQNIFKSTTNQGHRTTGLVFTLVATYFVFWAPYIILHFLAILNHHQVRFYIPVEYFNDAIYICYVLSFTRCCLNPLIYGLFGLRFRKTARNIFLRRANSE</sequence>
<evidence type="ECO:0000256" key="4">
    <source>
        <dbReference type="ARBA" id="ARBA00023040"/>
    </source>
</evidence>
<dbReference type="InterPro" id="IPR050119">
    <property type="entry name" value="CCR1-9-like"/>
</dbReference>
<dbReference type="PRINTS" id="PR00237">
    <property type="entry name" value="GPCRRHODOPSN"/>
</dbReference>